<feature type="compositionally biased region" description="Polar residues" evidence="1">
    <location>
        <begin position="1"/>
        <end position="10"/>
    </location>
</feature>
<dbReference type="AlphaFoldDB" id="A0A0C3NXP2"/>
<feature type="region of interest" description="Disordered" evidence="1">
    <location>
        <begin position="281"/>
        <end position="306"/>
    </location>
</feature>
<organism evidence="2 3">
    <name type="scientific">Phlebiopsis gigantea (strain 11061_1 CR5-6)</name>
    <name type="common">White-rot fungus</name>
    <name type="synonym">Peniophora gigantea</name>
    <dbReference type="NCBI Taxonomy" id="745531"/>
    <lineage>
        <taxon>Eukaryota</taxon>
        <taxon>Fungi</taxon>
        <taxon>Dikarya</taxon>
        <taxon>Basidiomycota</taxon>
        <taxon>Agaricomycotina</taxon>
        <taxon>Agaricomycetes</taxon>
        <taxon>Polyporales</taxon>
        <taxon>Phanerochaetaceae</taxon>
        <taxon>Phlebiopsis</taxon>
    </lineage>
</organism>
<feature type="compositionally biased region" description="Low complexity" evidence="1">
    <location>
        <begin position="89"/>
        <end position="98"/>
    </location>
</feature>
<proteinExistence type="predicted"/>
<feature type="compositionally biased region" description="Basic and acidic residues" evidence="1">
    <location>
        <begin position="549"/>
        <end position="570"/>
    </location>
</feature>
<feature type="compositionally biased region" description="Basic and acidic residues" evidence="1">
    <location>
        <begin position="333"/>
        <end position="350"/>
    </location>
</feature>
<gene>
    <name evidence="2" type="ORF">PHLGIDRAFT_125696</name>
</gene>
<feature type="compositionally biased region" description="Polar residues" evidence="1">
    <location>
        <begin position="844"/>
        <end position="853"/>
    </location>
</feature>
<dbReference type="STRING" id="745531.A0A0C3NXP2"/>
<evidence type="ECO:0000313" key="3">
    <source>
        <dbReference type="Proteomes" id="UP000053257"/>
    </source>
</evidence>
<feature type="region of interest" description="Disordered" evidence="1">
    <location>
        <begin position="1"/>
        <end position="263"/>
    </location>
</feature>
<dbReference type="EMBL" id="KN840457">
    <property type="protein sequence ID" value="KIP10184.1"/>
    <property type="molecule type" value="Genomic_DNA"/>
</dbReference>
<keyword evidence="3" id="KW-1185">Reference proteome</keyword>
<feature type="compositionally biased region" description="Low complexity" evidence="1">
    <location>
        <begin position="583"/>
        <end position="637"/>
    </location>
</feature>
<dbReference type="Proteomes" id="UP000053257">
    <property type="component" value="Unassembled WGS sequence"/>
</dbReference>
<feature type="compositionally biased region" description="Low complexity" evidence="1">
    <location>
        <begin position="778"/>
        <end position="790"/>
    </location>
</feature>
<evidence type="ECO:0000256" key="1">
    <source>
        <dbReference type="SAM" id="MobiDB-lite"/>
    </source>
</evidence>
<feature type="compositionally biased region" description="Polar residues" evidence="1">
    <location>
        <begin position="176"/>
        <end position="187"/>
    </location>
</feature>
<name>A0A0C3NXP2_PHLG1</name>
<feature type="region of interest" description="Disordered" evidence="1">
    <location>
        <begin position="737"/>
        <end position="871"/>
    </location>
</feature>
<sequence>MSNTPTSQHSEVIFNFPIDRAPSRQRRISPHNSPGKNRPTHTGKRDVSPPPSAGPSKPRTPRKRASAAVTAAERERLHSEDEGQDDVMSAALAAVASSRRNGSPGESDTLGSVSRRGLSRNPLPLEFCEQNGREFDSRETERAAPYTPHRPRDSSRHRRSPSPSTRASSSQLYPPLTNTNTNGQYSPRRQGVPGKTSTVRELTRRHQTRWLSEDLSAPGYDDIEDNFNAPSRSTTSQAHYSVGRRPTARAGSDEPLTPGRSLLGEGLRAAGIGVARRRDPATSEDLFGSNHASVHTSPVRRTRSTGANSVIQDGTEWESPAQLVPSSRIGDLPGRRVADYRTPDTRRTGERISTPATSYARPGTSMAALHHDTSSTAPSRATPANRRSAASTSGPFRENPAEHSRLMLEALNVFESQLSRLPPMGQTTTSTIPEVFQSSQLLVHGLDRLQSSLKAASIKSLEAQVEAEIADGDSAIAEVAEVWAQVGADHRDHVRTNDEIIRTMTQFLLGVSKIMRDATTPGALQHTRSVSLDEDIGRRLAPEVTPAVSDKRSSNGRLSRESRRSWEPREAAQAINRIGSMDSTSNSTGSRASSAQLPPRSSAASSSEGISPSEGPVDQTPSRQLSSALSSVSSRRLYTPRDRIPPGSTRTPAMMSSLDSQETVHAYEPSPTPASRWPQAGRTRALPPIAIPPSLSTLPSESLLANSSSTPAMERNRRKVSSSSNITIRAEPSLPLVIKPPNTTTALTTTNVDVMEPASSMSRSDSGNSVQSNGVTFSKPPSTSSSTLNSLRRHDASNSRARSISAQLKEELRSPMSGSETERPRTFGVRGRSSLDGPRADSLGKSSQASTLTSRRERRRTITEIFAQADH</sequence>
<feature type="compositionally biased region" description="Low complexity" evidence="1">
    <location>
        <begin position="161"/>
        <end position="170"/>
    </location>
</feature>
<feature type="region of interest" description="Disordered" evidence="1">
    <location>
        <begin position="535"/>
        <end position="658"/>
    </location>
</feature>
<feature type="region of interest" description="Disordered" evidence="1">
    <location>
        <begin position="700"/>
        <end position="725"/>
    </location>
</feature>
<dbReference type="HOGENOM" id="CLU_004775_0_0_1"/>
<feature type="compositionally biased region" description="Basic and acidic residues" evidence="1">
    <location>
        <begin position="131"/>
        <end position="142"/>
    </location>
</feature>
<feature type="compositionally biased region" description="Basic and acidic residues" evidence="1">
    <location>
        <begin position="72"/>
        <end position="81"/>
    </location>
</feature>
<evidence type="ECO:0000313" key="2">
    <source>
        <dbReference type="EMBL" id="KIP10184.1"/>
    </source>
</evidence>
<feature type="region of interest" description="Disordered" evidence="1">
    <location>
        <begin position="325"/>
        <end position="399"/>
    </location>
</feature>
<feature type="compositionally biased region" description="Polar residues" evidence="1">
    <location>
        <begin position="759"/>
        <end position="776"/>
    </location>
</feature>
<reference evidence="2 3" key="1">
    <citation type="journal article" date="2014" name="PLoS Genet.">
        <title>Analysis of the Phlebiopsis gigantea genome, transcriptome and secretome provides insight into its pioneer colonization strategies of wood.</title>
        <authorList>
            <person name="Hori C."/>
            <person name="Ishida T."/>
            <person name="Igarashi K."/>
            <person name="Samejima M."/>
            <person name="Suzuki H."/>
            <person name="Master E."/>
            <person name="Ferreira P."/>
            <person name="Ruiz-Duenas F.J."/>
            <person name="Held B."/>
            <person name="Canessa P."/>
            <person name="Larrondo L.F."/>
            <person name="Schmoll M."/>
            <person name="Druzhinina I.S."/>
            <person name="Kubicek C.P."/>
            <person name="Gaskell J.A."/>
            <person name="Kersten P."/>
            <person name="St John F."/>
            <person name="Glasner J."/>
            <person name="Sabat G."/>
            <person name="Splinter BonDurant S."/>
            <person name="Syed K."/>
            <person name="Yadav J."/>
            <person name="Mgbeahuruike A.C."/>
            <person name="Kovalchuk A."/>
            <person name="Asiegbu F.O."/>
            <person name="Lackner G."/>
            <person name="Hoffmeister D."/>
            <person name="Rencoret J."/>
            <person name="Gutierrez A."/>
            <person name="Sun H."/>
            <person name="Lindquist E."/>
            <person name="Barry K."/>
            <person name="Riley R."/>
            <person name="Grigoriev I.V."/>
            <person name="Henrissat B."/>
            <person name="Kues U."/>
            <person name="Berka R.M."/>
            <person name="Martinez A.T."/>
            <person name="Covert S.F."/>
            <person name="Blanchette R.A."/>
            <person name="Cullen D."/>
        </authorList>
    </citation>
    <scope>NUCLEOTIDE SEQUENCE [LARGE SCALE GENOMIC DNA]</scope>
    <source>
        <strain evidence="2 3">11061_1 CR5-6</strain>
    </source>
</reference>
<dbReference type="OrthoDB" id="3358078at2759"/>
<protein>
    <submittedName>
        <fullName evidence="2">Uncharacterized protein</fullName>
    </submittedName>
</protein>
<feature type="compositionally biased region" description="Polar residues" evidence="1">
    <location>
        <begin position="228"/>
        <end position="239"/>
    </location>
</feature>
<accession>A0A0C3NXP2</accession>
<feature type="compositionally biased region" description="Polar residues" evidence="1">
    <location>
        <begin position="99"/>
        <end position="112"/>
    </location>
</feature>